<evidence type="ECO:0000313" key="6">
    <source>
        <dbReference type="EMBL" id="OSS44776.1"/>
    </source>
</evidence>
<evidence type="ECO:0000313" key="7">
    <source>
        <dbReference type="Proteomes" id="UP000193240"/>
    </source>
</evidence>
<keyword evidence="3 4" id="KW-0862">Zinc</keyword>
<name>A0A1Y2LLG2_EPING</name>
<evidence type="ECO:0000256" key="2">
    <source>
        <dbReference type="ARBA" id="ARBA00022679"/>
    </source>
</evidence>
<evidence type="ECO:0000259" key="5">
    <source>
        <dbReference type="PROSITE" id="PS50970"/>
    </source>
</evidence>
<proteinExistence type="predicted"/>
<feature type="binding site" evidence="3 4">
    <location>
        <position position="301"/>
    </location>
    <ligand>
        <name>Zn(2+)</name>
        <dbReference type="ChEBI" id="CHEBI:29105"/>
    </ligand>
</feature>
<dbReference type="Proteomes" id="UP000193240">
    <property type="component" value="Unassembled WGS sequence"/>
</dbReference>
<feature type="domain" description="Hcy-binding" evidence="5">
    <location>
        <begin position="5"/>
        <end position="316"/>
    </location>
</feature>
<dbReference type="Gene3D" id="3.20.20.330">
    <property type="entry name" value="Homocysteine-binding-like domain"/>
    <property type="match status" value="1"/>
</dbReference>
<evidence type="ECO:0000256" key="4">
    <source>
        <dbReference type="PROSITE-ProRule" id="PRU00333"/>
    </source>
</evidence>
<sequence>MYTGRLYFAKQEMTNPLILDGGMSRELMRLNAPFRQPEWSALALIESPHLVKQVHHDFIAAGADIITTNSYALVPFHIGEERFWKHGAELAALAGRLAREAADAETKATGRKILVAGSLPPIFGSYEPQKFDDRRVQQYLTVLVTALAPYVDVWLAETLSLIAEAVAAREATKSTGKPFWAAFCPDDGGDASASIVRLRSGETVEQVAEWTNASHIDALLFNCARPAYVEGAIKIAKETIERSAKQSQCVLGVYANAFAPKSNESAANESISAVDEALDPKAYGHHVGKWVSDGISIVGGCCGVGHEHIRQLKAVLP</sequence>
<protein>
    <recommendedName>
        <fullName evidence="5">Hcy-binding domain-containing protein</fullName>
    </recommendedName>
</protein>
<dbReference type="AlphaFoldDB" id="A0A1Y2LLG2"/>
<dbReference type="GO" id="GO:0008270">
    <property type="term" value="F:zinc ion binding"/>
    <property type="evidence" value="ECO:0007669"/>
    <property type="project" value="InterPro"/>
</dbReference>
<gene>
    <name evidence="6" type="ORF">B5807_10517</name>
</gene>
<accession>A0A1Y2LLG2</accession>
<dbReference type="GO" id="GO:0032259">
    <property type="term" value="P:methylation"/>
    <property type="evidence" value="ECO:0007669"/>
    <property type="project" value="UniProtKB-KW"/>
</dbReference>
<evidence type="ECO:0000256" key="3">
    <source>
        <dbReference type="PIRSR" id="PIRSR037505-2"/>
    </source>
</evidence>
<dbReference type="EMBL" id="KZ107856">
    <property type="protein sequence ID" value="OSS44776.1"/>
    <property type="molecule type" value="Genomic_DNA"/>
</dbReference>
<dbReference type="InterPro" id="IPR003726">
    <property type="entry name" value="HCY_dom"/>
</dbReference>
<keyword evidence="3 4" id="KW-0479">Metal-binding</keyword>
<reference evidence="6 7" key="1">
    <citation type="journal article" date="2017" name="Genome Announc.">
        <title>Genome sequence of the saprophytic ascomycete Epicoccum nigrum ICMP 19927 strain isolated from New Zealand.</title>
        <authorList>
            <person name="Fokin M."/>
            <person name="Fleetwood D."/>
            <person name="Weir B.S."/>
            <person name="Villas-Boas S.G."/>
        </authorList>
    </citation>
    <scope>NUCLEOTIDE SEQUENCE [LARGE SCALE GENOMIC DNA]</scope>
    <source>
        <strain evidence="6 7">ICMP 19927</strain>
    </source>
</reference>
<keyword evidence="7" id="KW-1185">Reference proteome</keyword>
<dbReference type="Pfam" id="PF02574">
    <property type="entry name" value="S-methyl_trans"/>
    <property type="match status" value="1"/>
</dbReference>
<dbReference type="PANTHER" id="PTHR11103:SF18">
    <property type="entry name" value="SLR1189 PROTEIN"/>
    <property type="match status" value="1"/>
</dbReference>
<evidence type="ECO:0000256" key="1">
    <source>
        <dbReference type="ARBA" id="ARBA00022603"/>
    </source>
</evidence>
<dbReference type="OMA" id="CYLAETL"/>
<dbReference type="PIRSF" id="PIRSF037505">
    <property type="entry name" value="Betaine_HMT"/>
    <property type="match status" value="1"/>
</dbReference>
<dbReference type="STRING" id="105696.A0A1Y2LLG2"/>
<dbReference type="GO" id="GO:0009086">
    <property type="term" value="P:methionine biosynthetic process"/>
    <property type="evidence" value="ECO:0007669"/>
    <property type="project" value="InterPro"/>
</dbReference>
<dbReference type="InParanoid" id="A0A1Y2LLG2"/>
<feature type="binding site" evidence="3 4">
    <location>
        <position position="302"/>
    </location>
    <ligand>
        <name>Zn(2+)</name>
        <dbReference type="ChEBI" id="CHEBI:29105"/>
    </ligand>
</feature>
<dbReference type="SUPFAM" id="SSF82282">
    <property type="entry name" value="Homocysteine S-methyltransferase"/>
    <property type="match status" value="1"/>
</dbReference>
<comment type="cofactor">
    <cofactor evidence="3">
        <name>Zn(2+)</name>
        <dbReference type="ChEBI" id="CHEBI:29105"/>
    </cofactor>
    <text evidence="3">Binds 1 zinc ion per subunit.</text>
</comment>
<organism evidence="6 7">
    <name type="scientific">Epicoccum nigrum</name>
    <name type="common">Soil fungus</name>
    <name type="synonym">Epicoccum purpurascens</name>
    <dbReference type="NCBI Taxonomy" id="105696"/>
    <lineage>
        <taxon>Eukaryota</taxon>
        <taxon>Fungi</taxon>
        <taxon>Dikarya</taxon>
        <taxon>Ascomycota</taxon>
        <taxon>Pezizomycotina</taxon>
        <taxon>Dothideomycetes</taxon>
        <taxon>Pleosporomycetidae</taxon>
        <taxon>Pleosporales</taxon>
        <taxon>Pleosporineae</taxon>
        <taxon>Didymellaceae</taxon>
        <taxon>Epicoccum</taxon>
    </lineage>
</organism>
<dbReference type="InterPro" id="IPR017226">
    <property type="entry name" value="BHMT-like"/>
</dbReference>
<feature type="binding site" evidence="3 4">
    <location>
        <position position="223"/>
    </location>
    <ligand>
        <name>Zn(2+)</name>
        <dbReference type="ChEBI" id="CHEBI:29105"/>
    </ligand>
</feature>
<dbReference type="PROSITE" id="PS50970">
    <property type="entry name" value="HCY"/>
    <property type="match status" value="1"/>
</dbReference>
<keyword evidence="2 4" id="KW-0808">Transferase</keyword>
<dbReference type="InterPro" id="IPR036589">
    <property type="entry name" value="HCY_dom_sf"/>
</dbReference>
<keyword evidence="1 4" id="KW-0489">Methyltransferase</keyword>
<dbReference type="PANTHER" id="PTHR11103">
    <property type="entry name" value="SLR1189 PROTEIN"/>
    <property type="match status" value="1"/>
</dbReference>
<dbReference type="GO" id="GO:0008168">
    <property type="term" value="F:methyltransferase activity"/>
    <property type="evidence" value="ECO:0007669"/>
    <property type="project" value="UniProtKB-UniRule"/>
</dbReference>